<dbReference type="PANTHER" id="PTHR38433">
    <property type="match status" value="1"/>
</dbReference>
<gene>
    <name evidence="1" type="ORF">B0W44_05890</name>
</gene>
<keyword evidence="2" id="KW-1185">Reference proteome</keyword>
<organism evidence="1 2">
    <name type="scientific">Novibacillus thermophilus</name>
    <dbReference type="NCBI Taxonomy" id="1471761"/>
    <lineage>
        <taxon>Bacteria</taxon>
        <taxon>Bacillati</taxon>
        <taxon>Bacillota</taxon>
        <taxon>Bacilli</taxon>
        <taxon>Bacillales</taxon>
        <taxon>Thermoactinomycetaceae</taxon>
        <taxon>Novibacillus</taxon>
    </lineage>
</organism>
<accession>A0A1U9K5Q2</accession>
<name>A0A1U9K5Q2_9BACL</name>
<dbReference type="Proteomes" id="UP000188603">
    <property type="component" value="Chromosome"/>
</dbReference>
<evidence type="ECO:0000313" key="1">
    <source>
        <dbReference type="EMBL" id="AQS55385.1"/>
    </source>
</evidence>
<evidence type="ECO:0008006" key="3">
    <source>
        <dbReference type="Google" id="ProtNLM"/>
    </source>
</evidence>
<dbReference type="EMBL" id="CP019699">
    <property type="protein sequence ID" value="AQS55385.1"/>
    <property type="molecule type" value="Genomic_DNA"/>
</dbReference>
<evidence type="ECO:0000313" key="2">
    <source>
        <dbReference type="Proteomes" id="UP000188603"/>
    </source>
</evidence>
<protein>
    <recommendedName>
        <fullName evidence="3">DUF1641 domain-containing protein</fullName>
    </recommendedName>
</protein>
<dbReference type="Pfam" id="PF07849">
    <property type="entry name" value="DUF1641"/>
    <property type="match status" value="1"/>
</dbReference>
<dbReference type="RefSeq" id="WP_077719207.1">
    <property type="nucleotide sequence ID" value="NZ_CP019699.1"/>
</dbReference>
<dbReference type="PANTHER" id="PTHR38433:SF1">
    <property type="entry name" value="DUF1641 DOMAIN-CONTAINING PROTEIN"/>
    <property type="match status" value="1"/>
</dbReference>
<dbReference type="STRING" id="1471761.B0W44_05890"/>
<dbReference type="KEGG" id="ntr:B0W44_05890"/>
<dbReference type="AlphaFoldDB" id="A0A1U9K5Q2"/>
<proteinExistence type="predicted"/>
<dbReference type="OrthoDB" id="147801at2"/>
<sequence>MARPINRIKRLPESEDVRKQRDLEDIVQALSRHKTAVLETIELVQGLYDRGILPLLNSLVAEGDKVLAIAVKELNRPQNARILENFVQLALLVGSLDLERLKPMLDSVNAGLQEAATGKASENRESLISLFKALRDPDVQRALSVLISFLKGMGSEGDRTSSGWDGL</sequence>
<dbReference type="InterPro" id="IPR012440">
    <property type="entry name" value="DUF1641"/>
</dbReference>
<reference evidence="1 2" key="1">
    <citation type="journal article" date="2015" name="Int. J. Syst. Evol. Microbiol.">
        <title>Novibacillus thermophilus gen. nov., sp. nov., a Gram-staining-negative and moderately thermophilic member of the family Thermoactinomycetaceae.</title>
        <authorList>
            <person name="Yang G."/>
            <person name="Chen J."/>
            <person name="Zhou S."/>
        </authorList>
    </citation>
    <scope>NUCLEOTIDE SEQUENCE [LARGE SCALE GENOMIC DNA]</scope>
    <source>
        <strain evidence="1 2">SG-1</strain>
    </source>
</reference>